<evidence type="ECO:0000256" key="9">
    <source>
        <dbReference type="ARBA" id="ARBA00054092"/>
    </source>
</evidence>
<dbReference type="SFLD" id="SFLDS00032">
    <property type="entry name" value="Radical_SAM_3-amino-3-carboxyp"/>
    <property type="match status" value="1"/>
</dbReference>
<dbReference type="GO" id="GO:0005737">
    <property type="term" value="C:cytoplasm"/>
    <property type="evidence" value="ECO:0007669"/>
    <property type="project" value="UniProtKB-SubCell"/>
</dbReference>
<comment type="function">
    <text evidence="10">Required for the first step of diphthamide biosynthesis, a post-translational modification of histidine which occurs in elongation factor 2. DPH1 and DPH2 transfer a 3-amino-3-carboxypropyl (ACP) group from S-adenosyl-L-methionine (SAM) to a histidine residue, the reaction is assisted by a reduction system comprising DPH3 and a NADH-dependent reductase. Facilitates the reduction of the catalytic iron-sulfur cluster found in the DPH1 subunit.</text>
</comment>
<dbReference type="GO" id="GO:0051536">
    <property type="term" value="F:iron-sulfur cluster binding"/>
    <property type="evidence" value="ECO:0007669"/>
    <property type="project" value="UniProtKB-KW"/>
</dbReference>
<evidence type="ECO:0000256" key="10">
    <source>
        <dbReference type="RuleBase" id="RU364133"/>
    </source>
</evidence>
<evidence type="ECO:0000313" key="12">
    <source>
        <dbReference type="Proteomes" id="UP000886523"/>
    </source>
</evidence>
<dbReference type="InterPro" id="IPR016435">
    <property type="entry name" value="DPH1/DPH2"/>
</dbReference>
<dbReference type="EMBL" id="MU128919">
    <property type="protein sequence ID" value="KAF9519204.1"/>
    <property type="molecule type" value="Genomic_DNA"/>
</dbReference>
<dbReference type="Pfam" id="PF01866">
    <property type="entry name" value="Diphthamide_syn"/>
    <property type="match status" value="1"/>
</dbReference>
<comment type="subunit">
    <text evidence="8">Component of the 2-(3-amino-3-carboxypropyl)histidine synthase complex composed of DPH1, DPH2, DPH3 and a NADH-dependent reductase, predominantly CBR1.</text>
</comment>
<dbReference type="GO" id="GO:0090560">
    <property type="term" value="F:2-(3-amino-3-carboxypropyl)histidine synthase activity"/>
    <property type="evidence" value="ECO:0007669"/>
    <property type="project" value="InterPro"/>
</dbReference>
<evidence type="ECO:0000256" key="6">
    <source>
        <dbReference type="ARBA" id="ARBA00023004"/>
    </source>
</evidence>
<protein>
    <recommendedName>
        <fullName evidence="4 10">2-(3-amino-3-carboxypropyl)histidine synthase subunit 2</fullName>
    </recommendedName>
</protein>
<organism evidence="11 12">
    <name type="scientific">Hydnum rufescens UP504</name>
    <dbReference type="NCBI Taxonomy" id="1448309"/>
    <lineage>
        <taxon>Eukaryota</taxon>
        <taxon>Fungi</taxon>
        <taxon>Dikarya</taxon>
        <taxon>Basidiomycota</taxon>
        <taxon>Agaricomycotina</taxon>
        <taxon>Agaricomycetes</taxon>
        <taxon>Cantharellales</taxon>
        <taxon>Hydnaceae</taxon>
        <taxon>Hydnum</taxon>
    </lineage>
</organism>
<comment type="subcellular location">
    <subcellularLocation>
        <location evidence="10">Cytoplasm</location>
    </subcellularLocation>
</comment>
<accession>A0A9P6E1B3</accession>
<evidence type="ECO:0000256" key="1">
    <source>
        <dbReference type="ARBA" id="ARBA00001966"/>
    </source>
</evidence>
<evidence type="ECO:0000256" key="8">
    <source>
        <dbReference type="ARBA" id="ARBA00034128"/>
    </source>
</evidence>
<evidence type="ECO:0000256" key="7">
    <source>
        <dbReference type="ARBA" id="ARBA00023014"/>
    </source>
</evidence>
<name>A0A9P6E1B3_9AGAM</name>
<comment type="caution">
    <text evidence="11">The sequence shown here is derived from an EMBL/GenBank/DDBJ whole genome shotgun (WGS) entry which is preliminary data.</text>
</comment>
<dbReference type="InterPro" id="IPR042263">
    <property type="entry name" value="DPH1/DPH2_1"/>
</dbReference>
<dbReference type="Gene3D" id="3.40.50.11860">
    <property type="entry name" value="Diphthamide synthesis DPH1/DPH2 domain 3"/>
    <property type="match status" value="1"/>
</dbReference>
<dbReference type="FunFam" id="3.40.50.11860:FF:000001">
    <property type="entry name" value="2-(3-amino-3-carboxypropyl)histidine synthase subunit 2"/>
    <property type="match status" value="1"/>
</dbReference>
<dbReference type="OrthoDB" id="449241at2759"/>
<keyword evidence="10" id="KW-0963">Cytoplasm</keyword>
<proteinExistence type="inferred from homology"/>
<dbReference type="NCBIfam" id="TIGR00322">
    <property type="entry name" value="diphth2_R"/>
    <property type="match status" value="1"/>
</dbReference>
<dbReference type="AlphaFoldDB" id="A0A9P6E1B3"/>
<reference evidence="11" key="1">
    <citation type="journal article" date="2020" name="Nat. Commun.">
        <title>Large-scale genome sequencing of mycorrhizal fungi provides insights into the early evolution of symbiotic traits.</title>
        <authorList>
            <person name="Miyauchi S."/>
            <person name="Kiss E."/>
            <person name="Kuo A."/>
            <person name="Drula E."/>
            <person name="Kohler A."/>
            <person name="Sanchez-Garcia M."/>
            <person name="Morin E."/>
            <person name="Andreopoulos B."/>
            <person name="Barry K.W."/>
            <person name="Bonito G."/>
            <person name="Buee M."/>
            <person name="Carver A."/>
            <person name="Chen C."/>
            <person name="Cichocki N."/>
            <person name="Clum A."/>
            <person name="Culley D."/>
            <person name="Crous P.W."/>
            <person name="Fauchery L."/>
            <person name="Girlanda M."/>
            <person name="Hayes R.D."/>
            <person name="Keri Z."/>
            <person name="LaButti K."/>
            <person name="Lipzen A."/>
            <person name="Lombard V."/>
            <person name="Magnuson J."/>
            <person name="Maillard F."/>
            <person name="Murat C."/>
            <person name="Nolan M."/>
            <person name="Ohm R.A."/>
            <person name="Pangilinan J."/>
            <person name="Pereira M.F."/>
            <person name="Perotto S."/>
            <person name="Peter M."/>
            <person name="Pfister S."/>
            <person name="Riley R."/>
            <person name="Sitrit Y."/>
            <person name="Stielow J.B."/>
            <person name="Szollosi G."/>
            <person name="Zifcakova L."/>
            <person name="Stursova M."/>
            <person name="Spatafora J.W."/>
            <person name="Tedersoo L."/>
            <person name="Vaario L.M."/>
            <person name="Yamada A."/>
            <person name="Yan M."/>
            <person name="Wang P."/>
            <person name="Xu J."/>
            <person name="Bruns T."/>
            <person name="Baldrian P."/>
            <person name="Vilgalys R."/>
            <person name="Dunand C."/>
            <person name="Henrissat B."/>
            <person name="Grigoriev I.V."/>
            <person name="Hibbett D."/>
            <person name="Nagy L.G."/>
            <person name="Martin F.M."/>
        </authorList>
    </citation>
    <scope>NUCLEOTIDE SEQUENCE</scope>
    <source>
        <strain evidence="11">UP504</strain>
    </source>
</reference>
<dbReference type="GO" id="GO:0017183">
    <property type="term" value="P:protein histidyl modification to diphthamide"/>
    <property type="evidence" value="ECO:0007669"/>
    <property type="project" value="InterPro"/>
</dbReference>
<evidence type="ECO:0000256" key="5">
    <source>
        <dbReference type="ARBA" id="ARBA00022723"/>
    </source>
</evidence>
<keyword evidence="5 10" id="KW-0479">Metal-binding</keyword>
<dbReference type="SFLD" id="SFLDF00408">
    <property type="entry name" value="Diphthamide_biosynthesis_famil"/>
    <property type="match status" value="1"/>
</dbReference>
<keyword evidence="7 10" id="KW-0411">Iron-sulfur</keyword>
<keyword evidence="6 10" id="KW-0408">Iron</keyword>
<comment type="pathway">
    <text evidence="2 10">Protein modification; peptidyl-diphthamide biosynthesis.</text>
</comment>
<dbReference type="FunFam" id="3.40.50.11840:FF:000002">
    <property type="entry name" value="2-(3-amino-3-carboxypropyl)histidine synthase subunit 2"/>
    <property type="match status" value="1"/>
</dbReference>
<dbReference type="InterPro" id="IPR010014">
    <property type="entry name" value="DHP2"/>
</dbReference>
<dbReference type="InterPro" id="IPR042265">
    <property type="entry name" value="DPH1/DPH2_3"/>
</dbReference>
<evidence type="ECO:0000313" key="11">
    <source>
        <dbReference type="EMBL" id="KAF9519204.1"/>
    </source>
</evidence>
<evidence type="ECO:0000256" key="2">
    <source>
        <dbReference type="ARBA" id="ARBA00005156"/>
    </source>
</evidence>
<comment type="cofactor">
    <cofactor evidence="1">
        <name>[4Fe-4S] cluster</name>
        <dbReference type="ChEBI" id="CHEBI:49883"/>
    </cofactor>
</comment>
<comment type="similarity">
    <text evidence="3 10">Belongs to the DPH1/DPH2 family. DPH2 subfamily.</text>
</comment>
<dbReference type="NCBIfam" id="TIGR00272">
    <property type="entry name" value="DPH2"/>
    <property type="match status" value="1"/>
</dbReference>
<dbReference type="SFLD" id="SFLDG01121">
    <property type="entry name" value="Diphthamide_biosynthesis"/>
    <property type="match status" value="1"/>
</dbReference>
<comment type="function">
    <text evidence="9">Required for the first step of diphthamide biosynthesis, a post-translational modification of histidine which occurs in elongation factor 2. DPH1 and DPH2 transfer a 3-amino-3-carboxypropyl (ACP) group from S-adenosyl-L-methionine (SAM) to a histidine residue, the reaction is assisted by a reduction system comprising DPH3 and a NADH-dependent reductase, predominantly CBR1. Facilitates the reduction of the catalytic iron-sulfur cluster found in the DPH1 subunit.</text>
</comment>
<dbReference type="PANTHER" id="PTHR10762:SF2">
    <property type="entry name" value="2-(3-AMINO-3-CARBOXYPROPYL)HISTIDINE SYNTHASE SUBUNIT 2"/>
    <property type="match status" value="1"/>
</dbReference>
<dbReference type="Gene3D" id="3.40.50.11840">
    <property type="entry name" value="Diphthamide synthesis DPH1/DPH2 domain 1"/>
    <property type="match status" value="1"/>
</dbReference>
<dbReference type="GO" id="GO:0046872">
    <property type="term" value="F:metal ion binding"/>
    <property type="evidence" value="ECO:0007669"/>
    <property type="project" value="UniProtKB-KW"/>
</dbReference>
<dbReference type="PANTHER" id="PTHR10762">
    <property type="entry name" value="DIPHTHAMIDE BIOSYNTHESIS PROTEIN"/>
    <property type="match status" value="1"/>
</dbReference>
<evidence type="ECO:0000256" key="4">
    <source>
        <dbReference type="ARBA" id="ARBA00021914"/>
    </source>
</evidence>
<dbReference type="Proteomes" id="UP000886523">
    <property type="component" value="Unassembled WGS sequence"/>
</dbReference>
<keyword evidence="12" id="KW-1185">Reference proteome</keyword>
<sequence>MSGSYYTHDEQAITRHLDVQVEASPEELCSSLEVLYEINETANEVIRGDFNRIALQFPDELLSYSVPIFQALKAKMPGRDLYVLADTSYGSCCVDEVAAQHIDADVVVHYGHACLSLTTRLPAIYVFAKYLIDVPHCIRSLLDESQLTVSLENSPILKTVIVMSDVAYLHQADSIFSSLRSALPRSVPLLSSIPPRESPSHRHNRIPPELRPEDCIIYYIGGESLGLTNILLSHAPCDIYSYDPKQRRSTFQSVRTNRLLMRRYAAMHKARDADVFGILVGTLGVASYLPLISQLRKAIARKHKKSYTLSVGKLNPSKLANFMEIECFVLVACPENTVIDAKEFLRPIITPFELGLALLEDIAWPSHYLLDLDEVLSEQFGRSDGPDDHDNNAVRSIDGPPTFSLVTGAYRHPRRFGELLVSSDQILGAGMSGTLAVRNNEGAVSKVLESAAGQFLQGRTYRGLEQNLGEHPPSILEQGRSGIAKGYGELVNKSGTDGANI</sequence>
<gene>
    <name evidence="11" type="ORF">BS47DRAFT_1288643</name>
</gene>
<evidence type="ECO:0000256" key="3">
    <source>
        <dbReference type="ARBA" id="ARBA00006179"/>
    </source>
</evidence>